<sequence>MIRRTGTERLTRRTTGGGCGGPPVTATATMAAWMARWMPCRKAVRGPPACLHPRQLAGGHPPDAQRRRQHPGGGHRVGQGQVDPDAADRGHRVRRIADAQRAVAVPAPQPIELYIKQFHVIERLQCVDAVGEPGHQVRQRPVQCLNTLRAQLGIAALGNDVGDLVVVAAVDGNSAVT</sequence>
<feature type="compositionally biased region" description="Basic and acidic residues" evidence="1">
    <location>
        <begin position="1"/>
        <end position="11"/>
    </location>
</feature>
<accession>A0A9N7LU14</accession>
<evidence type="ECO:0000313" key="3">
    <source>
        <dbReference type="Proteomes" id="UP001058626"/>
    </source>
</evidence>
<dbReference type="AlphaFoldDB" id="A0A9N7LU14"/>
<organism evidence="2 3">
    <name type="scientific">Mycobacterium pseudoshottsii</name>
    <dbReference type="NCBI Taxonomy" id="265949"/>
    <lineage>
        <taxon>Bacteria</taxon>
        <taxon>Bacillati</taxon>
        <taxon>Actinomycetota</taxon>
        <taxon>Actinomycetes</taxon>
        <taxon>Mycobacteriales</taxon>
        <taxon>Mycobacteriaceae</taxon>
        <taxon>Mycobacterium</taxon>
        <taxon>Mycobacterium ulcerans group</taxon>
    </lineage>
</organism>
<evidence type="ECO:0000313" key="2">
    <source>
        <dbReference type="EMBL" id="BDN83506.1"/>
    </source>
</evidence>
<proteinExistence type="predicted"/>
<dbReference type="Proteomes" id="UP001058626">
    <property type="component" value="Chromosome"/>
</dbReference>
<evidence type="ECO:0000256" key="1">
    <source>
        <dbReference type="SAM" id="MobiDB-lite"/>
    </source>
</evidence>
<name>A0A9N7LU14_9MYCO</name>
<feature type="region of interest" description="Disordered" evidence="1">
    <location>
        <begin position="51"/>
        <end position="89"/>
    </location>
</feature>
<gene>
    <name evidence="2" type="ORF">NJB1907Z4_C37210</name>
</gene>
<protein>
    <submittedName>
        <fullName evidence="2">Uncharacterized protein</fullName>
    </submittedName>
</protein>
<reference evidence="2" key="1">
    <citation type="submission" date="2022-06" db="EMBL/GenBank/DDBJ databases">
        <title>Complete genome sequence of Mycobacterium pseudoshottsii NJB1907-Z4.</title>
        <authorList>
            <person name="Komine T."/>
            <person name="Fukano H."/>
            <person name="Wada S."/>
        </authorList>
    </citation>
    <scope>NUCLEOTIDE SEQUENCE</scope>
    <source>
        <strain evidence="2">NJB1907-Z4</strain>
    </source>
</reference>
<keyword evidence="3" id="KW-1185">Reference proteome</keyword>
<feature type="region of interest" description="Disordered" evidence="1">
    <location>
        <begin position="1"/>
        <end position="24"/>
    </location>
</feature>
<dbReference type="EMBL" id="AP026367">
    <property type="protein sequence ID" value="BDN83506.1"/>
    <property type="molecule type" value="Genomic_DNA"/>
</dbReference>